<reference evidence="1 2" key="1">
    <citation type="journal article" date="2016" name="Int. J. Syst. Evol. Microbiol.">
        <title>Chitinibacter fontanus sp. nov., isolated from a spring.</title>
        <authorList>
            <person name="Sheu S.Y."/>
            <person name="Li Y.S."/>
            <person name="Young C.C."/>
            <person name="Chen W.M."/>
        </authorList>
    </citation>
    <scope>NUCLEOTIDE SEQUENCE [LARGE SCALE GENOMIC DNA]</scope>
    <source>
        <strain evidence="1 2">STM-7</strain>
    </source>
</reference>
<accession>A0A7D5Z5B8</accession>
<dbReference type="KEGG" id="cfon:HZU75_06960"/>
<evidence type="ECO:0008006" key="3">
    <source>
        <dbReference type="Google" id="ProtNLM"/>
    </source>
</evidence>
<name>A0A7D5Z5B8_9NEIS</name>
<dbReference type="Proteomes" id="UP000510822">
    <property type="component" value="Chromosome"/>
</dbReference>
<proteinExistence type="predicted"/>
<protein>
    <recommendedName>
        <fullName evidence="3">SMI1/KNR4 family protein</fullName>
    </recommendedName>
</protein>
<evidence type="ECO:0000313" key="1">
    <source>
        <dbReference type="EMBL" id="QLI81283.1"/>
    </source>
</evidence>
<organism evidence="1 2">
    <name type="scientific">Chitinibacter fontanus</name>
    <dbReference type="NCBI Taxonomy" id="1737446"/>
    <lineage>
        <taxon>Bacteria</taxon>
        <taxon>Pseudomonadati</taxon>
        <taxon>Pseudomonadota</taxon>
        <taxon>Betaproteobacteria</taxon>
        <taxon>Neisseriales</taxon>
        <taxon>Chitinibacteraceae</taxon>
        <taxon>Chitinibacter</taxon>
    </lineage>
</organism>
<dbReference type="EMBL" id="CP058952">
    <property type="protein sequence ID" value="QLI81283.1"/>
    <property type="molecule type" value="Genomic_DNA"/>
</dbReference>
<dbReference type="AlphaFoldDB" id="A0A7D5Z5B8"/>
<keyword evidence="2" id="KW-1185">Reference proteome</keyword>
<gene>
    <name evidence="1" type="ORF">HZU75_06960</name>
</gene>
<dbReference type="RefSeq" id="WP_180308410.1">
    <property type="nucleotide sequence ID" value="NZ_CP058952.1"/>
</dbReference>
<sequence>MREIESAFGILREKVEKYKIKSVSGRKGEKGVEVNKDQVKEYIALVGDQSLKIETGFFPIKIAGSLYIDAAQIGYRYIYSNNSLVVNDRWPETDLVIVDGEGGGRPIFFKVGSGEIYAMPEPALGYKMAENLPKFIFALAELIEIVYGEFGVFNVSNEDDEIDPLFIAALHKKVLPLLGTENFENFVDYFYG</sequence>
<evidence type="ECO:0000313" key="2">
    <source>
        <dbReference type="Proteomes" id="UP000510822"/>
    </source>
</evidence>